<dbReference type="GO" id="GO:0070588">
    <property type="term" value="P:calcium ion transmembrane transport"/>
    <property type="evidence" value="ECO:0007669"/>
    <property type="project" value="TreeGrafter"/>
</dbReference>
<feature type="transmembrane region" description="Helical" evidence="16">
    <location>
        <begin position="33"/>
        <end position="52"/>
    </location>
</feature>
<evidence type="ECO:0000256" key="14">
    <source>
        <dbReference type="PIRSR" id="PIRSR005713-1"/>
    </source>
</evidence>
<reference evidence="17 18" key="1">
    <citation type="journal article" date="2016" name="Nat. Commun.">
        <title>Extremotolerant tardigrade genome and improved radiotolerance of human cultured cells by tardigrade-unique protein.</title>
        <authorList>
            <person name="Hashimoto T."/>
            <person name="Horikawa D.D."/>
            <person name="Saito Y."/>
            <person name="Kuwahara H."/>
            <person name="Kozuka-Hata H."/>
            <person name="Shin-I T."/>
            <person name="Minakuchi Y."/>
            <person name="Ohishi K."/>
            <person name="Motoyama A."/>
            <person name="Aizu T."/>
            <person name="Enomoto A."/>
            <person name="Kondo K."/>
            <person name="Tanaka S."/>
            <person name="Hara Y."/>
            <person name="Koshikawa S."/>
            <person name="Sagara H."/>
            <person name="Miura T."/>
            <person name="Yokobori S."/>
            <person name="Miyagawa K."/>
            <person name="Suzuki Y."/>
            <person name="Kubo T."/>
            <person name="Oyama M."/>
            <person name="Kohara Y."/>
            <person name="Fujiyama A."/>
            <person name="Arakawa K."/>
            <person name="Katayama T."/>
            <person name="Toyoda A."/>
            <person name="Kunieda T."/>
        </authorList>
    </citation>
    <scope>NUCLEOTIDE SEQUENCE [LARGE SCALE GENOMIC DNA]</scope>
    <source>
        <strain evidence="17 18">YOKOZUNA-1</strain>
    </source>
</reference>
<dbReference type="OrthoDB" id="494673at2759"/>
<dbReference type="NCBIfam" id="TIGR00863">
    <property type="entry name" value="P2X"/>
    <property type="match status" value="1"/>
</dbReference>
<dbReference type="Gene3D" id="2.60.490.10">
    <property type="entry name" value="atp-gated p2x4 ion channel domain"/>
    <property type="match status" value="1"/>
</dbReference>
<comment type="catalytic activity">
    <reaction evidence="13">
        <text>Ca(2+)(in) = Ca(2+)(out)</text>
        <dbReference type="Rhea" id="RHEA:29671"/>
        <dbReference type="ChEBI" id="CHEBI:29108"/>
    </reaction>
</comment>
<dbReference type="PANTHER" id="PTHR10125">
    <property type="entry name" value="P2X PURINOCEPTOR"/>
    <property type="match status" value="1"/>
</dbReference>
<evidence type="ECO:0000256" key="11">
    <source>
        <dbReference type="ARBA" id="ARBA00023286"/>
    </source>
</evidence>
<dbReference type="GO" id="GO:0005886">
    <property type="term" value="C:plasma membrane"/>
    <property type="evidence" value="ECO:0007669"/>
    <property type="project" value="UniProtKB-SubCell"/>
</dbReference>
<keyword evidence="10" id="KW-0325">Glycoprotein</keyword>
<dbReference type="GO" id="GO:0001614">
    <property type="term" value="F:purinergic nucleotide receptor activity"/>
    <property type="evidence" value="ECO:0007669"/>
    <property type="project" value="InterPro"/>
</dbReference>
<dbReference type="Gene3D" id="1.10.287.940">
    <property type="entry name" value="atp-gated p2x4 ion channel"/>
    <property type="match status" value="1"/>
</dbReference>
<evidence type="ECO:0000256" key="2">
    <source>
        <dbReference type="ARBA" id="ARBA00009848"/>
    </source>
</evidence>
<dbReference type="Proteomes" id="UP000186922">
    <property type="component" value="Unassembled WGS sequence"/>
</dbReference>
<keyword evidence="5 16" id="KW-0812">Transmembrane</keyword>
<dbReference type="STRING" id="947166.A0A1D1VFE8"/>
<evidence type="ECO:0000256" key="8">
    <source>
        <dbReference type="ARBA" id="ARBA00023136"/>
    </source>
</evidence>
<evidence type="ECO:0000256" key="7">
    <source>
        <dbReference type="ARBA" id="ARBA00023065"/>
    </source>
</evidence>
<feature type="disulfide bond" evidence="15">
    <location>
        <begin position="127"/>
        <end position="168"/>
    </location>
</feature>
<evidence type="ECO:0000256" key="4">
    <source>
        <dbReference type="ARBA" id="ARBA00022475"/>
    </source>
</evidence>
<keyword evidence="6 16" id="KW-1133">Transmembrane helix</keyword>
<comment type="caution">
    <text evidence="17">The sequence shown here is derived from an EMBL/GenBank/DDBJ whole genome shotgun (WGS) entry which is preliminary data.</text>
</comment>
<accession>A0A1D1VFE8</accession>
<proteinExistence type="inferred from homology"/>
<feature type="transmembrane region" description="Helical" evidence="16">
    <location>
        <begin position="344"/>
        <end position="366"/>
    </location>
</feature>
<dbReference type="GO" id="GO:0005524">
    <property type="term" value="F:ATP binding"/>
    <property type="evidence" value="ECO:0007669"/>
    <property type="project" value="UniProtKB-KW"/>
</dbReference>
<feature type="disulfide bond" evidence="15">
    <location>
        <begin position="265"/>
        <end position="274"/>
    </location>
</feature>
<keyword evidence="14" id="KW-0547">Nucleotide-binding</keyword>
<evidence type="ECO:0000256" key="15">
    <source>
        <dbReference type="PIRSR" id="PIRSR005713-2"/>
    </source>
</evidence>
<keyword evidence="3" id="KW-0813">Transport</keyword>
<feature type="binding site" evidence="14">
    <location>
        <begin position="295"/>
        <end position="297"/>
    </location>
    <ligand>
        <name>ATP</name>
        <dbReference type="ChEBI" id="CHEBI:30616"/>
        <note>ligand shared between two neighboring subunits of the homotrimer</note>
    </ligand>
</feature>
<evidence type="ECO:0000256" key="6">
    <source>
        <dbReference type="ARBA" id="ARBA00022989"/>
    </source>
</evidence>
<dbReference type="Pfam" id="PF00864">
    <property type="entry name" value="P2X_receptor"/>
    <property type="match status" value="1"/>
</dbReference>
<dbReference type="InterPro" id="IPR027309">
    <property type="entry name" value="P2X_extracellular_dom_sf"/>
</dbReference>
<gene>
    <name evidence="17" type="primary">RvY_11229</name>
    <name evidence="17" type="synonym">RvY_11229.1</name>
    <name evidence="17" type="ORF">RvY_11229-1</name>
</gene>
<dbReference type="GO" id="GO:0098794">
    <property type="term" value="C:postsynapse"/>
    <property type="evidence" value="ECO:0007669"/>
    <property type="project" value="GOC"/>
</dbReference>
<keyword evidence="14" id="KW-0067">ATP-binding</keyword>
<evidence type="ECO:0000256" key="16">
    <source>
        <dbReference type="SAM" id="Phobius"/>
    </source>
</evidence>
<dbReference type="AlphaFoldDB" id="A0A1D1VFE8"/>
<evidence type="ECO:0000256" key="3">
    <source>
        <dbReference type="ARBA" id="ARBA00022448"/>
    </source>
</evidence>
<feature type="binding site" evidence="14">
    <location>
        <position position="318"/>
    </location>
    <ligand>
        <name>ATP</name>
        <dbReference type="ChEBI" id="CHEBI:30616"/>
        <note>ligand shared between two neighboring subunits of the homotrimer</note>
    </ligand>
</feature>
<organism evidence="17 18">
    <name type="scientific">Ramazzottius varieornatus</name>
    <name type="common">Water bear</name>
    <name type="synonym">Tardigrade</name>
    <dbReference type="NCBI Taxonomy" id="947166"/>
    <lineage>
        <taxon>Eukaryota</taxon>
        <taxon>Metazoa</taxon>
        <taxon>Ecdysozoa</taxon>
        <taxon>Tardigrada</taxon>
        <taxon>Eutardigrada</taxon>
        <taxon>Parachela</taxon>
        <taxon>Hypsibioidea</taxon>
        <taxon>Ramazzottiidae</taxon>
        <taxon>Ramazzottius</taxon>
    </lineage>
</organism>
<dbReference type="PANTHER" id="PTHR10125:SF31">
    <property type="entry name" value="P2X RECEPTOR E"/>
    <property type="match status" value="1"/>
</dbReference>
<feature type="disulfide bond" evidence="15">
    <location>
        <begin position="134"/>
        <end position="155"/>
    </location>
</feature>
<evidence type="ECO:0000313" key="17">
    <source>
        <dbReference type="EMBL" id="GAV00367.1"/>
    </source>
</evidence>
<dbReference type="EMBL" id="BDGG01000006">
    <property type="protein sequence ID" value="GAV00367.1"/>
    <property type="molecule type" value="Genomic_DNA"/>
</dbReference>
<feature type="disulfide bond" evidence="15">
    <location>
        <begin position="140"/>
        <end position="162"/>
    </location>
</feature>
<keyword evidence="12" id="KW-0407">Ion channel</keyword>
<evidence type="ECO:0000256" key="10">
    <source>
        <dbReference type="ARBA" id="ARBA00023180"/>
    </source>
</evidence>
<comment type="similarity">
    <text evidence="2">Belongs to the P2X receptor family.</text>
</comment>
<keyword evidence="9 15" id="KW-1015">Disulfide bond</keyword>
<keyword evidence="18" id="KW-1185">Reference proteome</keyword>
<evidence type="ECO:0000256" key="12">
    <source>
        <dbReference type="ARBA" id="ARBA00023303"/>
    </source>
</evidence>
<keyword evidence="8 16" id="KW-0472">Membrane</keyword>
<evidence type="ECO:0000256" key="5">
    <source>
        <dbReference type="ARBA" id="ARBA00022692"/>
    </source>
</evidence>
<sequence length="403" mass="45298">MVRPARLMRSAVGRFFEYDTPKIVHIQSLHIGITYRFVQLVIISYVIGWVLVYKKGYQETDNVESSVTSKVKGVVLTNFTLDPNATADEEKLRVWDTADYVIPPQENGAFFVTTNIIMSPNQEQGICPELGASCSTGFDCPSGSKSANGVRTGTCNNATSTCDIRAWCPVEKDVEPQSPVLQGTEDFTVLVKNQIFFPKFRVRRRNILDGFAKNASYLDSCLYHPSADPFCPIFRLGDIIALAQENYSTIAVKGAVIGFVIEWECNLDLSVESCLPKYSFRRIDNADDVIAKGWNFRYANYWTDTVGRQSVQRRTLIKAYGIRFVFYVYGVAGKFNIVPLATNLGAGLALLGLAVIFCDIVILYCSKRRQFYSDNKYLRVQDEDAVLFEEDDRSGHSGENFFS</sequence>
<feature type="binding site" evidence="14">
    <location>
        <position position="188"/>
    </location>
    <ligand>
        <name>ATP</name>
        <dbReference type="ChEBI" id="CHEBI:30616"/>
        <note>ligand shared between two neighboring subunits of the homotrimer</note>
    </ligand>
</feature>
<keyword evidence="4" id="KW-1003">Cell membrane</keyword>
<name>A0A1D1VFE8_RAMVA</name>
<dbReference type="InterPro" id="IPR059116">
    <property type="entry name" value="P2X_receptor"/>
</dbReference>
<protein>
    <submittedName>
        <fullName evidence="17">Uncharacterized protein</fullName>
    </submittedName>
</protein>
<dbReference type="PRINTS" id="PR01307">
    <property type="entry name" value="P2XRECEPTOR"/>
</dbReference>
<evidence type="ECO:0000256" key="1">
    <source>
        <dbReference type="ARBA" id="ARBA00004651"/>
    </source>
</evidence>
<evidence type="ECO:0000256" key="13">
    <source>
        <dbReference type="ARBA" id="ARBA00036634"/>
    </source>
</evidence>
<evidence type="ECO:0000256" key="9">
    <source>
        <dbReference type="ARBA" id="ARBA00023157"/>
    </source>
</evidence>
<dbReference type="GO" id="GO:0004931">
    <property type="term" value="F:extracellularly ATP-gated monoatomic cation channel activity"/>
    <property type="evidence" value="ECO:0007669"/>
    <property type="project" value="InterPro"/>
</dbReference>
<comment type="subcellular location">
    <subcellularLocation>
        <location evidence="1">Cell membrane</location>
        <topology evidence="1">Multi-pass membrane protein</topology>
    </subcellularLocation>
</comment>
<feature type="transmembrane region" description="Helical" evidence="16">
    <location>
        <begin position="320"/>
        <end position="338"/>
    </location>
</feature>
<dbReference type="PIRSF" id="PIRSF005713">
    <property type="entry name" value="P2X_purinoceptor"/>
    <property type="match status" value="1"/>
</dbReference>
<feature type="disulfide bond" evidence="15">
    <location>
        <begin position="221"/>
        <end position="231"/>
    </location>
</feature>
<dbReference type="GO" id="GO:0033198">
    <property type="term" value="P:response to ATP"/>
    <property type="evidence" value="ECO:0007669"/>
    <property type="project" value="InterPro"/>
</dbReference>
<evidence type="ECO:0000313" key="18">
    <source>
        <dbReference type="Proteomes" id="UP000186922"/>
    </source>
</evidence>
<feature type="binding site" evidence="14">
    <location>
        <begin position="70"/>
        <end position="72"/>
    </location>
    <ligand>
        <name>ATP</name>
        <dbReference type="ChEBI" id="CHEBI:30616"/>
        <note>ligand shared between two neighboring subunits of the homotrimer</note>
    </ligand>
</feature>
<dbReference type="FunFam" id="2.60.490.10:FF:000001">
    <property type="entry name" value="P2X purinoceptor"/>
    <property type="match status" value="1"/>
</dbReference>
<dbReference type="InterPro" id="IPR001429">
    <property type="entry name" value="P2X_purnocptor"/>
</dbReference>
<keyword evidence="11" id="KW-1071">Ligand-gated ion channel</keyword>
<keyword evidence="7" id="KW-0406">Ion transport</keyword>